<protein>
    <submittedName>
        <fullName evidence="1">Uncharacterized protein</fullName>
    </submittedName>
</protein>
<evidence type="ECO:0000313" key="2">
    <source>
        <dbReference type="Proteomes" id="UP000568273"/>
    </source>
</evidence>
<accession>A0A848RGW0</accession>
<gene>
    <name evidence="1" type="ORF">HKO22_10040</name>
</gene>
<dbReference type="EMBL" id="JABDSR010000021">
    <property type="protein sequence ID" value="NMW86060.1"/>
    <property type="molecule type" value="Genomic_DNA"/>
</dbReference>
<sequence length="97" mass="11196">MNFIECEGYVLKELYENNKIDCFVSIDVISDYMDMKSTEKLELRDDLILVVTPKSILGNKYDDAMLTFKLDNPLKFDANEIKNKKIISGQNTQALHT</sequence>
<evidence type="ECO:0000313" key="1">
    <source>
        <dbReference type="EMBL" id="NMW86060.1"/>
    </source>
</evidence>
<comment type="caution">
    <text evidence="1">The sequence shown here is derived from an EMBL/GenBank/DDBJ whole genome shotgun (WGS) entry which is preliminary data.</text>
</comment>
<dbReference type="RefSeq" id="WP_169970393.1">
    <property type="nucleotide sequence ID" value="NZ_JABDSR010000021.1"/>
</dbReference>
<dbReference type="AlphaFoldDB" id="A0A848RGW0"/>
<organism evidence="1 2">
    <name type="scientific">Peptoniphilus faecalis</name>
    <dbReference type="NCBI Taxonomy" id="2731255"/>
    <lineage>
        <taxon>Bacteria</taxon>
        <taxon>Bacillati</taxon>
        <taxon>Bacillota</taxon>
        <taxon>Tissierellia</taxon>
        <taxon>Tissierellales</taxon>
        <taxon>Peptoniphilaceae</taxon>
        <taxon>Peptoniphilus</taxon>
    </lineage>
</organism>
<keyword evidence="2" id="KW-1185">Reference proteome</keyword>
<proteinExistence type="predicted"/>
<dbReference type="Proteomes" id="UP000568273">
    <property type="component" value="Unassembled WGS sequence"/>
</dbReference>
<reference evidence="1" key="1">
    <citation type="submission" date="2020-04" db="EMBL/GenBank/DDBJ databases">
        <title>Peptoniphilus sp. nov. isolated from swine feces.</title>
        <authorList>
            <person name="Ryu S.W."/>
        </authorList>
    </citation>
    <scope>NUCLEOTIDE SEQUENCE [LARGE SCALE GENOMIC DNA]</scope>
    <source>
        <strain evidence="1">AGMB00490</strain>
    </source>
</reference>
<name>A0A848RGW0_9FIRM</name>